<dbReference type="RefSeq" id="WP_327918824.1">
    <property type="nucleotide sequence ID" value="NZ_JARMDB010000001.1"/>
</dbReference>
<evidence type="ECO:0000256" key="4">
    <source>
        <dbReference type="ARBA" id="ARBA00022692"/>
    </source>
</evidence>
<evidence type="ECO:0000313" key="10">
    <source>
        <dbReference type="Proteomes" id="UP001309448"/>
    </source>
</evidence>
<dbReference type="Proteomes" id="UP001309448">
    <property type="component" value="Unassembled WGS sequence"/>
</dbReference>
<keyword evidence="6 7" id="KW-0472">Membrane</keyword>
<feature type="transmembrane region" description="Helical" evidence="7">
    <location>
        <begin position="180"/>
        <end position="199"/>
    </location>
</feature>
<keyword evidence="10" id="KW-1185">Reference proteome</keyword>
<feature type="transmembrane region" description="Helical" evidence="7">
    <location>
        <begin position="102"/>
        <end position="126"/>
    </location>
</feature>
<evidence type="ECO:0000256" key="5">
    <source>
        <dbReference type="ARBA" id="ARBA00022989"/>
    </source>
</evidence>
<feature type="transmembrane region" description="Helical" evidence="7">
    <location>
        <begin position="7"/>
        <end position="32"/>
    </location>
</feature>
<keyword evidence="3" id="KW-1003">Cell membrane</keyword>
<proteinExistence type="inferred from homology"/>
<dbReference type="PANTHER" id="PTHR30465">
    <property type="entry name" value="INNER MEMBRANE ABC TRANSPORTER"/>
    <property type="match status" value="1"/>
</dbReference>
<keyword evidence="4 7" id="KW-0812">Transmembrane</keyword>
<accession>A0ABU6MNP7</accession>
<comment type="subcellular location">
    <subcellularLocation>
        <location evidence="1 7">Cell membrane</location>
        <topology evidence="1 7">Multi-pass membrane protein</topology>
    </subcellularLocation>
</comment>
<evidence type="ECO:0000256" key="7">
    <source>
        <dbReference type="RuleBase" id="RU363032"/>
    </source>
</evidence>
<dbReference type="InterPro" id="IPR035906">
    <property type="entry name" value="MetI-like_sf"/>
</dbReference>
<keyword evidence="5 7" id="KW-1133">Transmembrane helix</keyword>
<dbReference type="Gene3D" id="1.10.3720.10">
    <property type="entry name" value="MetI-like"/>
    <property type="match status" value="1"/>
</dbReference>
<feature type="transmembrane region" description="Helical" evidence="7">
    <location>
        <begin position="138"/>
        <end position="160"/>
    </location>
</feature>
<feature type="domain" description="ABC transmembrane type-1" evidence="8">
    <location>
        <begin position="98"/>
        <end position="295"/>
    </location>
</feature>
<gene>
    <name evidence="9" type="ORF">P4U88_00745</name>
</gene>
<feature type="transmembrane region" description="Helical" evidence="7">
    <location>
        <begin position="276"/>
        <end position="296"/>
    </location>
</feature>
<organism evidence="9 10">
    <name type="scientific">Bacillus paramycoides</name>
    <dbReference type="NCBI Taxonomy" id="2026194"/>
    <lineage>
        <taxon>Bacteria</taxon>
        <taxon>Bacillati</taxon>
        <taxon>Bacillota</taxon>
        <taxon>Bacilli</taxon>
        <taxon>Bacillales</taxon>
        <taxon>Bacillaceae</taxon>
        <taxon>Bacillus</taxon>
        <taxon>Bacillus cereus group</taxon>
    </lineage>
</organism>
<keyword evidence="2 7" id="KW-0813">Transport</keyword>
<evidence type="ECO:0000256" key="3">
    <source>
        <dbReference type="ARBA" id="ARBA00022475"/>
    </source>
</evidence>
<reference evidence="9 10" key="1">
    <citation type="submission" date="2023-03" db="EMBL/GenBank/DDBJ databases">
        <title>Bacillus Genome Sequencing.</title>
        <authorList>
            <person name="Dunlap C."/>
        </authorList>
    </citation>
    <scope>NUCLEOTIDE SEQUENCE [LARGE SCALE GENOMIC DNA]</scope>
    <source>
        <strain evidence="9 10">B-615</strain>
    </source>
</reference>
<evidence type="ECO:0000259" key="8">
    <source>
        <dbReference type="PROSITE" id="PS50928"/>
    </source>
</evidence>
<dbReference type="InterPro" id="IPR000515">
    <property type="entry name" value="MetI-like"/>
</dbReference>
<evidence type="ECO:0000256" key="6">
    <source>
        <dbReference type="ARBA" id="ARBA00023136"/>
    </source>
</evidence>
<name>A0ABU6MNP7_9BACI</name>
<dbReference type="CDD" id="cd06261">
    <property type="entry name" value="TM_PBP2"/>
    <property type="match status" value="1"/>
</dbReference>
<evidence type="ECO:0000313" key="9">
    <source>
        <dbReference type="EMBL" id="MED1564493.1"/>
    </source>
</evidence>
<comment type="similarity">
    <text evidence="7">Belongs to the binding-protein-dependent transport system permease family.</text>
</comment>
<feature type="transmembrane region" description="Helical" evidence="7">
    <location>
        <begin position="230"/>
        <end position="256"/>
    </location>
</feature>
<dbReference type="SUPFAM" id="SSF161098">
    <property type="entry name" value="MetI-like"/>
    <property type="match status" value="1"/>
</dbReference>
<comment type="caution">
    <text evidence="9">The sequence shown here is derived from an EMBL/GenBank/DDBJ whole genome shotgun (WGS) entry which is preliminary data.</text>
</comment>
<evidence type="ECO:0000256" key="2">
    <source>
        <dbReference type="ARBA" id="ARBA00022448"/>
    </source>
</evidence>
<dbReference type="PROSITE" id="PS50928">
    <property type="entry name" value="ABC_TM1"/>
    <property type="match status" value="1"/>
</dbReference>
<dbReference type="PANTHER" id="PTHR30465:SF44">
    <property type="entry name" value="ABC-TYPE DIPEPTIDE_OLIGOPEPTIDE TRANSPORT SYSTEM, PERMEASE COMPONENT"/>
    <property type="match status" value="1"/>
</dbReference>
<dbReference type="EMBL" id="JARMDB010000001">
    <property type="protein sequence ID" value="MED1564493.1"/>
    <property type="molecule type" value="Genomic_DNA"/>
</dbReference>
<sequence length="308" mass="35633">MSYLKNGCFFIIRSFFIIFGIIAICSLPQLFFGKSPNSSNSLAMQPTPTLQFNLNNYLDSILNVISSLFHPTTITYKISNAGIQSPDRDLFPYLLESYNHTLIIMICAFLIAVLLSTTFTILTFYFPKHIQTIILKILHVLEALPDLFFVVCVQLFVIWIYKNTNFLVTVPFSTMQEKTYLLPILTLSILPIIFLYKISLLNYKDELQKDYVNVAVAKGLKPFYILYKHILINALLSIFYNAKSIFLFMISNMIVLEYLFNSYGLFKFLIMHQTPEIVTISILLLTIPFYLSFELLKRILPGRRDLLV</sequence>
<protein>
    <submittedName>
        <fullName evidence="9">ABC transporter permease subunit</fullName>
    </submittedName>
</protein>
<evidence type="ECO:0000256" key="1">
    <source>
        <dbReference type="ARBA" id="ARBA00004651"/>
    </source>
</evidence>
<dbReference type="Pfam" id="PF00528">
    <property type="entry name" value="BPD_transp_1"/>
    <property type="match status" value="1"/>
</dbReference>